<feature type="domain" description="Carrier" evidence="5">
    <location>
        <begin position="17"/>
        <end position="92"/>
    </location>
</feature>
<protein>
    <recommendedName>
        <fullName evidence="5">Carrier domain-containing protein</fullName>
    </recommendedName>
</protein>
<reference evidence="6" key="1">
    <citation type="submission" date="2020-08" db="EMBL/GenBank/DDBJ databases">
        <title>A bifunctional nitrone conjugated secondary metabolite targeting the ribosome.</title>
        <authorList>
            <person name="Limbrick E.M."/>
            <person name="Graf M."/>
            <person name="Derewacz D.K."/>
            <person name="Nguyen F."/>
            <person name="Spraggins J.M."/>
            <person name="Wieland M."/>
            <person name="Ynigez-Gutierrez A.E."/>
            <person name="Reisman B.J."/>
            <person name="Zinshteyn B."/>
            <person name="McCulloch K."/>
            <person name="Iverson T.M."/>
            <person name="Green R."/>
            <person name="Wilson D.N."/>
            <person name="Bachmann B.O."/>
        </authorList>
    </citation>
    <scope>NUCLEOTIDE SEQUENCE</scope>
    <source>
        <strain evidence="6">Africana</strain>
    </source>
</reference>
<evidence type="ECO:0000256" key="1">
    <source>
        <dbReference type="ARBA" id="ARBA00001957"/>
    </source>
</evidence>
<evidence type="ECO:0000256" key="3">
    <source>
        <dbReference type="ARBA" id="ARBA00022553"/>
    </source>
</evidence>
<dbReference type="GO" id="GO:0043041">
    <property type="term" value="P:amino acid activation for nonribosomal peptide biosynthetic process"/>
    <property type="evidence" value="ECO:0007669"/>
    <property type="project" value="TreeGrafter"/>
</dbReference>
<dbReference type="InterPro" id="IPR036736">
    <property type="entry name" value="ACP-like_sf"/>
</dbReference>
<sequence length="103" mass="11420">MMNETSYAPSSLAEEDVPSTTTERIIAEVWAEVLNLDEVGRHDNFFDLGGHSVLATQAVARLCVALGRHLPERALFDWPTVATLASALPDYPAAEQDVRIRRR</sequence>
<dbReference type="PANTHER" id="PTHR45527">
    <property type="entry name" value="NONRIBOSOMAL PEPTIDE SYNTHETASE"/>
    <property type="match status" value="1"/>
</dbReference>
<dbReference type="Gene3D" id="1.10.1200.10">
    <property type="entry name" value="ACP-like"/>
    <property type="match status" value="1"/>
</dbReference>
<keyword evidence="3" id="KW-0597">Phosphoprotein</keyword>
<evidence type="ECO:0000256" key="4">
    <source>
        <dbReference type="SAM" id="MobiDB-lite"/>
    </source>
</evidence>
<evidence type="ECO:0000313" key="6">
    <source>
        <dbReference type="EMBL" id="QLK00671.1"/>
    </source>
</evidence>
<dbReference type="AlphaFoldDB" id="A0A7D6GQV4"/>
<feature type="region of interest" description="Disordered" evidence="4">
    <location>
        <begin position="1"/>
        <end position="20"/>
    </location>
</feature>
<evidence type="ECO:0000256" key="2">
    <source>
        <dbReference type="ARBA" id="ARBA00022450"/>
    </source>
</evidence>
<dbReference type="GO" id="GO:0005737">
    <property type="term" value="C:cytoplasm"/>
    <property type="evidence" value="ECO:0007669"/>
    <property type="project" value="TreeGrafter"/>
</dbReference>
<dbReference type="GO" id="GO:0031177">
    <property type="term" value="F:phosphopantetheine binding"/>
    <property type="evidence" value="ECO:0007669"/>
    <property type="project" value="TreeGrafter"/>
</dbReference>
<dbReference type="InterPro" id="IPR009081">
    <property type="entry name" value="PP-bd_ACP"/>
</dbReference>
<dbReference type="GO" id="GO:0072330">
    <property type="term" value="P:monocarboxylic acid biosynthetic process"/>
    <property type="evidence" value="ECO:0007669"/>
    <property type="project" value="UniProtKB-ARBA"/>
</dbReference>
<comment type="cofactor">
    <cofactor evidence="1">
        <name>pantetheine 4'-phosphate</name>
        <dbReference type="ChEBI" id="CHEBI:47942"/>
    </cofactor>
</comment>
<dbReference type="GO" id="GO:0044550">
    <property type="term" value="P:secondary metabolite biosynthetic process"/>
    <property type="evidence" value="ECO:0007669"/>
    <property type="project" value="TreeGrafter"/>
</dbReference>
<gene>
    <name evidence="6" type="ORF">HZU44_12085</name>
</gene>
<dbReference type="EMBL" id="CP058905">
    <property type="protein sequence ID" value="QLK00671.1"/>
    <property type="molecule type" value="Genomic_DNA"/>
</dbReference>
<dbReference type="PANTHER" id="PTHR45527:SF1">
    <property type="entry name" value="FATTY ACID SYNTHASE"/>
    <property type="match status" value="1"/>
</dbReference>
<name>A0A7D6GQV4_9ACTN</name>
<evidence type="ECO:0000259" key="5">
    <source>
        <dbReference type="PROSITE" id="PS50075"/>
    </source>
</evidence>
<dbReference type="FunFam" id="1.10.1200.10:FF:000016">
    <property type="entry name" value="Non-ribosomal peptide synthase"/>
    <property type="match status" value="1"/>
</dbReference>
<dbReference type="InterPro" id="IPR006162">
    <property type="entry name" value="Ppantetheine_attach_site"/>
</dbReference>
<accession>A0A7D6GQV4</accession>
<dbReference type="Pfam" id="PF00550">
    <property type="entry name" value="PP-binding"/>
    <property type="match status" value="1"/>
</dbReference>
<proteinExistence type="predicted"/>
<organism evidence="6">
    <name type="scientific">Micromonospora carbonacea</name>
    <dbReference type="NCBI Taxonomy" id="47853"/>
    <lineage>
        <taxon>Bacteria</taxon>
        <taxon>Bacillati</taxon>
        <taxon>Actinomycetota</taxon>
        <taxon>Actinomycetes</taxon>
        <taxon>Micromonosporales</taxon>
        <taxon>Micromonosporaceae</taxon>
        <taxon>Micromonospora</taxon>
    </lineage>
</organism>
<dbReference type="SUPFAM" id="SSF47336">
    <property type="entry name" value="ACP-like"/>
    <property type="match status" value="1"/>
</dbReference>
<dbReference type="PROSITE" id="PS50075">
    <property type="entry name" value="CARRIER"/>
    <property type="match status" value="1"/>
</dbReference>
<keyword evidence="2" id="KW-0596">Phosphopantetheine</keyword>
<dbReference type="PROSITE" id="PS00012">
    <property type="entry name" value="PHOSPHOPANTETHEINE"/>
    <property type="match status" value="1"/>
</dbReference>